<sequence>MAQLTYETKTIVRLGGKIVGEIRRSPLGFYYKVKGNKAVGDIFPTLDQCKESLGRSRRPGATLDV</sequence>
<evidence type="ECO:0000313" key="1">
    <source>
        <dbReference type="EMBL" id="SVE09886.1"/>
    </source>
</evidence>
<name>A0A383APP5_9ZZZZ</name>
<protein>
    <submittedName>
        <fullName evidence="1">Uncharacterized protein</fullName>
    </submittedName>
</protein>
<accession>A0A383APP5</accession>
<dbReference type="AlphaFoldDB" id="A0A383APP5"/>
<organism evidence="1">
    <name type="scientific">marine metagenome</name>
    <dbReference type="NCBI Taxonomy" id="408172"/>
    <lineage>
        <taxon>unclassified sequences</taxon>
        <taxon>metagenomes</taxon>
        <taxon>ecological metagenomes</taxon>
    </lineage>
</organism>
<reference evidence="1" key="1">
    <citation type="submission" date="2018-05" db="EMBL/GenBank/DDBJ databases">
        <authorList>
            <person name="Lanie J.A."/>
            <person name="Ng W.-L."/>
            <person name="Kazmierczak K.M."/>
            <person name="Andrzejewski T.M."/>
            <person name="Davidsen T.M."/>
            <person name="Wayne K.J."/>
            <person name="Tettelin H."/>
            <person name="Glass J.I."/>
            <person name="Rusch D."/>
            <person name="Podicherti R."/>
            <person name="Tsui H.-C.T."/>
            <person name="Winkler M.E."/>
        </authorList>
    </citation>
    <scope>NUCLEOTIDE SEQUENCE</scope>
</reference>
<gene>
    <name evidence="1" type="ORF">METZ01_LOCUS462740</name>
</gene>
<proteinExistence type="predicted"/>
<dbReference type="EMBL" id="UINC01194009">
    <property type="protein sequence ID" value="SVE09886.1"/>
    <property type="molecule type" value="Genomic_DNA"/>
</dbReference>